<dbReference type="CDD" id="cd11065">
    <property type="entry name" value="CYP64-like"/>
    <property type="match status" value="1"/>
</dbReference>
<dbReference type="GO" id="GO:0005506">
    <property type="term" value="F:iron ion binding"/>
    <property type="evidence" value="ECO:0007669"/>
    <property type="project" value="InterPro"/>
</dbReference>
<name>A0AAD4GMA6_BOLED</name>
<dbReference type="Gene3D" id="1.10.630.10">
    <property type="entry name" value="Cytochrome P450"/>
    <property type="match status" value="1"/>
</dbReference>
<protein>
    <submittedName>
        <fullName evidence="11">Cytochrome P450</fullName>
    </submittedName>
</protein>
<evidence type="ECO:0000313" key="12">
    <source>
        <dbReference type="Proteomes" id="UP001194468"/>
    </source>
</evidence>
<evidence type="ECO:0000256" key="1">
    <source>
        <dbReference type="ARBA" id="ARBA00001971"/>
    </source>
</evidence>
<dbReference type="InterPro" id="IPR050364">
    <property type="entry name" value="Cytochrome_P450_fung"/>
</dbReference>
<evidence type="ECO:0000256" key="9">
    <source>
        <dbReference type="PIRSR" id="PIRSR602401-1"/>
    </source>
</evidence>
<dbReference type="PANTHER" id="PTHR46300">
    <property type="entry name" value="P450, PUTATIVE (EUROFUNG)-RELATED-RELATED"/>
    <property type="match status" value="1"/>
</dbReference>
<dbReference type="PRINTS" id="PR00385">
    <property type="entry name" value="P450"/>
</dbReference>
<dbReference type="GO" id="GO:0016705">
    <property type="term" value="F:oxidoreductase activity, acting on paired donors, with incorporation or reduction of molecular oxygen"/>
    <property type="evidence" value="ECO:0007669"/>
    <property type="project" value="InterPro"/>
</dbReference>
<dbReference type="PANTHER" id="PTHR46300:SF7">
    <property type="entry name" value="P450, PUTATIVE (EUROFUNG)-RELATED"/>
    <property type="match status" value="1"/>
</dbReference>
<dbReference type="PRINTS" id="PR00463">
    <property type="entry name" value="EP450I"/>
</dbReference>
<keyword evidence="4 9" id="KW-0349">Heme</keyword>
<feature type="binding site" description="axial binding residue" evidence="9">
    <location>
        <position position="444"/>
    </location>
    <ligand>
        <name>heme</name>
        <dbReference type="ChEBI" id="CHEBI:30413"/>
    </ligand>
    <ligandPart>
        <name>Fe</name>
        <dbReference type="ChEBI" id="CHEBI:18248"/>
    </ligandPart>
</feature>
<keyword evidence="7 9" id="KW-0408">Iron</keyword>
<proteinExistence type="inferred from homology"/>
<dbReference type="SUPFAM" id="SSF48264">
    <property type="entry name" value="Cytochrome P450"/>
    <property type="match status" value="1"/>
</dbReference>
<reference evidence="11" key="2">
    <citation type="journal article" date="2020" name="Nat. Commun.">
        <title>Large-scale genome sequencing of mycorrhizal fungi provides insights into the early evolution of symbiotic traits.</title>
        <authorList>
            <person name="Miyauchi S."/>
            <person name="Kiss E."/>
            <person name="Kuo A."/>
            <person name="Drula E."/>
            <person name="Kohler A."/>
            <person name="Sanchez-Garcia M."/>
            <person name="Morin E."/>
            <person name="Andreopoulos B."/>
            <person name="Barry K.W."/>
            <person name="Bonito G."/>
            <person name="Buee M."/>
            <person name="Carver A."/>
            <person name="Chen C."/>
            <person name="Cichocki N."/>
            <person name="Clum A."/>
            <person name="Culley D."/>
            <person name="Crous P.W."/>
            <person name="Fauchery L."/>
            <person name="Girlanda M."/>
            <person name="Hayes R.D."/>
            <person name="Keri Z."/>
            <person name="LaButti K."/>
            <person name="Lipzen A."/>
            <person name="Lombard V."/>
            <person name="Magnuson J."/>
            <person name="Maillard F."/>
            <person name="Murat C."/>
            <person name="Nolan M."/>
            <person name="Ohm R.A."/>
            <person name="Pangilinan J."/>
            <person name="Pereira M.F."/>
            <person name="Perotto S."/>
            <person name="Peter M."/>
            <person name="Pfister S."/>
            <person name="Riley R."/>
            <person name="Sitrit Y."/>
            <person name="Stielow J.B."/>
            <person name="Szollosi G."/>
            <person name="Zifcakova L."/>
            <person name="Stursova M."/>
            <person name="Spatafora J.W."/>
            <person name="Tedersoo L."/>
            <person name="Vaario L.M."/>
            <person name="Yamada A."/>
            <person name="Yan M."/>
            <person name="Wang P."/>
            <person name="Xu J."/>
            <person name="Bruns T."/>
            <person name="Baldrian P."/>
            <person name="Vilgalys R."/>
            <person name="Dunand C."/>
            <person name="Henrissat B."/>
            <person name="Grigoriev I.V."/>
            <person name="Hibbett D."/>
            <person name="Nagy L.G."/>
            <person name="Martin F.M."/>
        </authorList>
    </citation>
    <scope>NUCLEOTIDE SEQUENCE</scope>
    <source>
        <strain evidence="11">BED1</strain>
    </source>
</reference>
<dbReference type="EMBL" id="WHUW01000001">
    <property type="protein sequence ID" value="KAF8452633.1"/>
    <property type="molecule type" value="Genomic_DNA"/>
</dbReference>
<sequence>MSILANACALTFGLVAVLCIGWRYHNNAKRRSFPLPPGPPGLPWIGNIIGINVNAPWLTYRTWAQTYGDLIYSRLLGRDIIIINSEKIARDLLEDRSTNYSDRPYLITNELCGIGFNSVMLPYGATWRYHRRIFHQTFRIDAVRRFLPLQHRRSFQLLLRLLHTPERLADHVFEYTTSVVLNSVYDYDPQSQNDEMVDIVAKVLEIVVPAVSPEVAVVVAAFPTLLKFPSWLPGMSFKRRMAVARGMTKQYIEKPFAHSLQKLRNVSPVPSMVHDALRDAELNESMLDDSRMKDLKEAAATALLAASETSNSVLMAFFLMMVTNPEAQKNAQAQIDAVVGNARLPTIDDRSSLPYVDAILREVLRYSPPVPLSVPHASVDDDIYAGFHIPKGSIVMVNIWSIMHDESRYPDPYTFLPERFLNDDGSLKHNECEDIVFGFGRRICVGRHFADTSIWSVIAKVLAAFTISKPLDENGAEIPVEPKFSSGPAIHPLPFRCRIVPRFEGMDEKKLEELIVAGST</sequence>
<gene>
    <name evidence="11" type="ORF">L210DRAFT_3437161</name>
</gene>
<dbReference type="Proteomes" id="UP001194468">
    <property type="component" value="Unassembled WGS sequence"/>
</dbReference>
<dbReference type="Pfam" id="PF00067">
    <property type="entry name" value="p450"/>
    <property type="match status" value="1"/>
</dbReference>
<dbReference type="GO" id="GO:0004497">
    <property type="term" value="F:monooxygenase activity"/>
    <property type="evidence" value="ECO:0007669"/>
    <property type="project" value="UniProtKB-KW"/>
</dbReference>
<dbReference type="GO" id="GO:0020037">
    <property type="term" value="F:heme binding"/>
    <property type="evidence" value="ECO:0007669"/>
    <property type="project" value="InterPro"/>
</dbReference>
<comment type="similarity">
    <text evidence="3 10">Belongs to the cytochrome P450 family.</text>
</comment>
<evidence type="ECO:0000256" key="3">
    <source>
        <dbReference type="ARBA" id="ARBA00010617"/>
    </source>
</evidence>
<keyword evidence="5 9" id="KW-0479">Metal-binding</keyword>
<accession>A0AAD4GMA6</accession>
<keyword evidence="6 10" id="KW-0560">Oxidoreductase</keyword>
<evidence type="ECO:0000256" key="2">
    <source>
        <dbReference type="ARBA" id="ARBA00005179"/>
    </source>
</evidence>
<comment type="pathway">
    <text evidence="2">Secondary metabolite biosynthesis.</text>
</comment>
<evidence type="ECO:0000256" key="7">
    <source>
        <dbReference type="ARBA" id="ARBA00023004"/>
    </source>
</evidence>
<keyword evidence="8 10" id="KW-0503">Monooxygenase</keyword>
<dbReference type="AlphaFoldDB" id="A0AAD4GMA6"/>
<evidence type="ECO:0000256" key="4">
    <source>
        <dbReference type="ARBA" id="ARBA00022617"/>
    </source>
</evidence>
<dbReference type="PROSITE" id="PS00086">
    <property type="entry name" value="CYTOCHROME_P450"/>
    <property type="match status" value="1"/>
</dbReference>
<evidence type="ECO:0000313" key="11">
    <source>
        <dbReference type="EMBL" id="KAF8452633.1"/>
    </source>
</evidence>
<evidence type="ECO:0000256" key="10">
    <source>
        <dbReference type="RuleBase" id="RU000461"/>
    </source>
</evidence>
<comment type="caution">
    <text evidence="11">The sequence shown here is derived from an EMBL/GenBank/DDBJ whole genome shotgun (WGS) entry which is preliminary data.</text>
</comment>
<keyword evidence="12" id="KW-1185">Reference proteome</keyword>
<evidence type="ECO:0000256" key="6">
    <source>
        <dbReference type="ARBA" id="ARBA00023002"/>
    </source>
</evidence>
<organism evidence="11 12">
    <name type="scientific">Boletus edulis BED1</name>
    <dbReference type="NCBI Taxonomy" id="1328754"/>
    <lineage>
        <taxon>Eukaryota</taxon>
        <taxon>Fungi</taxon>
        <taxon>Dikarya</taxon>
        <taxon>Basidiomycota</taxon>
        <taxon>Agaricomycotina</taxon>
        <taxon>Agaricomycetes</taxon>
        <taxon>Agaricomycetidae</taxon>
        <taxon>Boletales</taxon>
        <taxon>Boletineae</taxon>
        <taxon>Boletaceae</taxon>
        <taxon>Boletoideae</taxon>
        <taxon>Boletus</taxon>
    </lineage>
</organism>
<dbReference type="InterPro" id="IPR036396">
    <property type="entry name" value="Cyt_P450_sf"/>
</dbReference>
<evidence type="ECO:0000256" key="5">
    <source>
        <dbReference type="ARBA" id="ARBA00022723"/>
    </source>
</evidence>
<evidence type="ECO:0000256" key="8">
    <source>
        <dbReference type="ARBA" id="ARBA00023033"/>
    </source>
</evidence>
<comment type="cofactor">
    <cofactor evidence="1 9">
        <name>heme</name>
        <dbReference type="ChEBI" id="CHEBI:30413"/>
    </cofactor>
</comment>
<dbReference type="InterPro" id="IPR002401">
    <property type="entry name" value="Cyt_P450_E_grp-I"/>
</dbReference>
<reference evidence="11" key="1">
    <citation type="submission" date="2019-10" db="EMBL/GenBank/DDBJ databases">
        <authorList>
            <consortium name="DOE Joint Genome Institute"/>
            <person name="Kuo A."/>
            <person name="Miyauchi S."/>
            <person name="Kiss E."/>
            <person name="Drula E."/>
            <person name="Kohler A."/>
            <person name="Sanchez-Garcia M."/>
            <person name="Andreopoulos B."/>
            <person name="Barry K.W."/>
            <person name="Bonito G."/>
            <person name="Buee M."/>
            <person name="Carver A."/>
            <person name="Chen C."/>
            <person name="Cichocki N."/>
            <person name="Clum A."/>
            <person name="Culley D."/>
            <person name="Crous P.W."/>
            <person name="Fauchery L."/>
            <person name="Girlanda M."/>
            <person name="Hayes R."/>
            <person name="Keri Z."/>
            <person name="LaButti K."/>
            <person name="Lipzen A."/>
            <person name="Lombard V."/>
            <person name="Magnuson J."/>
            <person name="Maillard F."/>
            <person name="Morin E."/>
            <person name="Murat C."/>
            <person name="Nolan M."/>
            <person name="Ohm R."/>
            <person name="Pangilinan J."/>
            <person name="Pereira M."/>
            <person name="Perotto S."/>
            <person name="Peter M."/>
            <person name="Riley R."/>
            <person name="Sitrit Y."/>
            <person name="Stielow B."/>
            <person name="Szollosi G."/>
            <person name="Zifcakova L."/>
            <person name="Stursova M."/>
            <person name="Spatafora J.W."/>
            <person name="Tedersoo L."/>
            <person name="Vaario L.-M."/>
            <person name="Yamada A."/>
            <person name="Yan M."/>
            <person name="Wang P."/>
            <person name="Xu J."/>
            <person name="Bruns T."/>
            <person name="Baldrian P."/>
            <person name="Vilgalys R."/>
            <person name="Henrissat B."/>
            <person name="Grigoriev I.V."/>
            <person name="Hibbett D."/>
            <person name="Nagy L.G."/>
            <person name="Martin F.M."/>
        </authorList>
    </citation>
    <scope>NUCLEOTIDE SEQUENCE</scope>
    <source>
        <strain evidence="11">BED1</strain>
    </source>
</reference>
<dbReference type="InterPro" id="IPR001128">
    <property type="entry name" value="Cyt_P450"/>
</dbReference>
<dbReference type="InterPro" id="IPR017972">
    <property type="entry name" value="Cyt_P450_CS"/>
</dbReference>